<dbReference type="SUPFAM" id="SSF55785">
    <property type="entry name" value="PYP-like sensor domain (PAS domain)"/>
    <property type="match status" value="1"/>
</dbReference>
<feature type="domain" description="PAC" evidence="5">
    <location>
        <begin position="497"/>
        <end position="549"/>
    </location>
</feature>
<feature type="domain" description="PAS" evidence="4">
    <location>
        <begin position="424"/>
        <end position="468"/>
    </location>
</feature>
<feature type="domain" description="GGDEF" evidence="8">
    <location>
        <begin position="581"/>
        <end position="714"/>
    </location>
</feature>
<evidence type="ECO:0000256" key="2">
    <source>
        <dbReference type="ARBA" id="ARBA00022636"/>
    </source>
</evidence>
<evidence type="ECO:0000313" key="9">
    <source>
        <dbReference type="EMBL" id="PKF72789.1"/>
    </source>
</evidence>
<dbReference type="InterPro" id="IPR003660">
    <property type="entry name" value="HAMP_dom"/>
</dbReference>
<dbReference type="InterPro" id="IPR035919">
    <property type="entry name" value="EAL_sf"/>
</dbReference>
<name>A0A2I0CTV1_9PSED</name>
<comment type="caution">
    <text evidence="9">The sequence shown here is derived from an EMBL/GenBank/DDBJ whole genome shotgun (WGS) entry which is preliminary data.</text>
</comment>
<evidence type="ECO:0000259" key="8">
    <source>
        <dbReference type="PROSITE" id="PS50887"/>
    </source>
</evidence>
<reference evidence="10" key="1">
    <citation type="submission" date="2017-12" db="EMBL/GenBank/DDBJ databases">
        <authorList>
            <person name="Yu X.-Y."/>
        </authorList>
    </citation>
    <scope>NUCLEOTIDE SEQUENCE [LARGE SCALE GENOMIC DNA]</scope>
    <source>
        <strain evidence="10">ZYSR67-Z</strain>
    </source>
</reference>
<dbReference type="SMART" id="SM00304">
    <property type="entry name" value="HAMP"/>
    <property type="match status" value="1"/>
</dbReference>
<sequence>MHQAVMWVKWRRPESGTSERMSIRNLFFLLTLMLALLLGALGLWLVADSHTKVLAVDWLQKSNRLVDTSQQASAELAVERGLTARLLASLDAPDDGLWLRVQVQRRAVDRQHEQLRRLLDELVELSPGHPLAQYQQRLAQMLSTLQSRRVAVAAAVTGQRPALQSSQWISDSSRMIEVLHSLAGVSMLPLEDNIYSYASQPIIKDVLFTMGEYLGRERALLVVVLSRRSPLTLAEQRQLDEHRSVVEQARRRTEAILDQLQGRQGLQQVRLHFEREMLVYDQLRADILASSRREEAYQVTAEQWFTQATLAIQSVHQMSRSLGRQFEENVEQLRRNAVWARQLVLLAFIALFALFSLAVHLLRKRILQPLQRLTLAANEIAGGQLDHPLAALQDDEVGRLGQAFERMREQLLADCARRAVQGRELHKLHTAIEQSVAAMLITDRHGIIEYINPQFAKVTGYREDELIGHKAGVWRSGETASSNYQDLWNTIRGGKVWMGELLNKRKNGELYWALVSISPVCDEQGEITHYIDIHLDISEHKRIAERLDFVSYYDQTTNLPNRQLLARRFTQASQQAGELHPALAMVSLSIGRLKTINDSLGWAVGDQVLREVGRRLKNCVKAQDTVSHQEGGQFSVLLCQVRDAEDALQRATRMVDALSRPFLLQQHQLQLTPKAGISLLQGATGGFEVLLKNADIALHHAEQSPVERVRLYCNEMDISAQQRLALESALRQALSLGGLELHYQPKVEIASGRIHAVEALARWRDVRTGQYVSPQAFIPVAEESGLIHALGDWVLLEACQQSRRWQEQGLPALTMAVNISVDQLKQPGFPERVAEVLQLTGLPAHCLEFELTESIFMENPEQALGVLARLKQMGLKLSIDDFGTGYSSLAYLSRLPVDYLKIDRSFVEHVTTDLRAAAIATSVIALGHRMGLRVVAEGVESQAQLFYLAQHDCDEMQGYHFSRPLPAQGVLELLRGYQAQALVAATATLPR</sequence>
<evidence type="ECO:0000259" key="6">
    <source>
        <dbReference type="PROSITE" id="PS50883"/>
    </source>
</evidence>
<dbReference type="SMART" id="SM00052">
    <property type="entry name" value="EAL"/>
    <property type="match status" value="1"/>
</dbReference>
<keyword evidence="3" id="KW-0472">Membrane</keyword>
<dbReference type="Pfam" id="PF13426">
    <property type="entry name" value="PAS_9"/>
    <property type="match status" value="1"/>
</dbReference>
<dbReference type="InterPro" id="IPR043128">
    <property type="entry name" value="Rev_trsase/Diguanyl_cyclase"/>
</dbReference>
<evidence type="ECO:0000259" key="7">
    <source>
        <dbReference type="PROSITE" id="PS50885"/>
    </source>
</evidence>
<dbReference type="SUPFAM" id="SSF55073">
    <property type="entry name" value="Nucleotide cyclase"/>
    <property type="match status" value="1"/>
</dbReference>
<dbReference type="InterPro" id="IPR035965">
    <property type="entry name" value="PAS-like_dom_sf"/>
</dbReference>
<dbReference type="InterPro" id="IPR052155">
    <property type="entry name" value="Biofilm_reg_signaling"/>
</dbReference>
<dbReference type="Pfam" id="PF00672">
    <property type="entry name" value="HAMP"/>
    <property type="match status" value="1"/>
</dbReference>
<dbReference type="SUPFAM" id="SSF158472">
    <property type="entry name" value="HAMP domain-like"/>
    <property type="match status" value="1"/>
</dbReference>
<dbReference type="PROSITE" id="PS50885">
    <property type="entry name" value="HAMP"/>
    <property type="match status" value="1"/>
</dbReference>
<keyword evidence="3" id="KW-1133">Transmembrane helix</keyword>
<dbReference type="EMBL" id="PIYS01000003">
    <property type="protein sequence ID" value="PKF72789.1"/>
    <property type="molecule type" value="Genomic_DNA"/>
</dbReference>
<dbReference type="InterPro" id="IPR029787">
    <property type="entry name" value="Nucleotide_cyclase"/>
</dbReference>
<dbReference type="AlphaFoldDB" id="A0A2I0CTV1"/>
<evidence type="ECO:0000313" key="10">
    <source>
        <dbReference type="Proteomes" id="UP000242861"/>
    </source>
</evidence>
<dbReference type="SMART" id="SM00091">
    <property type="entry name" value="PAS"/>
    <property type="match status" value="1"/>
</dbReference>
<dbReference type="PROSITE" id="PS50887">
    <property type="entry name" value="GGDEF"/>
    <property type="match status" value="1"/>
</dbReference>
<dbReference type="GO" id="GO:0071111">
    <property type="term" value="F:cyclic-guanylate-specific phosphodiesterase activity"/>
    <property type="evidence" value="ECO:0007669"/>
    <property type="project" value="UniProtKB-EC"/>
</dbReference>
<dbReference type="CDD" id="cd01949">
    <property type="entry name" value="GGDEF"/>
    <property type="match status" value="1"/>
</dbReference>
<proteinExistence type="predicted"/>
<dbReference type="Gene3D" id="6.10.340.10">
    <property type="match status" value="1"/>
</dbReference>
<feature type="domain" description="EAL" evidence="6">
    <location>
        <begin position="723"/>
        <end position="978"/>
    </location>
</feature>
<dbReference type="InterPro" id="IPR001633">
    <property type="entry name" value="EAL_dom"/>
</dbReference>
<feature type="transmembrane region" description="Helical" evidence="3">
    <location>
        <begin position="343"/>
        <end position="362"/>
    </location>
</feature>
<protein>
    <recommendedName>
        <fullName evidence="1">cyclic-guanylate-specific phosphodiesterase</fullName>
        <ecNumber evidence="1">3.1.4.52</ecNumber>
    </recommendedName>
</protein>
<feature type="domain" description="HAMP" evidence="7">
    <location>
        <begin position="364"/>
        <end position="416"/>
    </location>
</feature>
<dbReference type="GO" id="GO:0007165">
    <property type="term" value="P:signal transduction"/>
    <property type="evidence" value="ECO:0007669"/>
    <property type="project" value="InterPro"/>
</dbReference>
<dbReference type="CDD" id="cd01948">
    <property type="entry name" value="EAL"/>
    <property type="match status" value="1"/>
</dbReference>
<keyword evidence="2" id="KW-0973">c-di-GMP</keyword>
<dbReference type="SUPFAM" id="SSF141868">
    <property type="entry name" value="EAL domain-like"/>
    <property type="match status" value="1"/>
</dbReference>
<dbReference type="PROSITE" id="PS50113">
    <property type="entry name" value="PAC"/>
    <property type="match status" value="1"/>
</dbReference>
<dbReference type="InterPro" id="IPR001610">
    <property type="entry name" value="PAC"/>
</dbReference>
<dbReference type="SMART" id="SM00086">
    <property type="entry name" value="PAC"/>
    <property type="match status" value="1"/>
</dbReference>
<dbReference type="PANTHER" id="PTHR44757">
    <property type="entry name" value="DIGUANYLATE CYCLASE DGCP"/>
    <property type="match status" value="1"/>
</dbReference>
<dbReference type="Pfam" id="PF00563">
    <property type="entry name" value="EAL"/>
    <property type="match status" value="1"/>
</dbReference>
<evidence type="ECO:0000256" key="3">
    <source>
        <dbReference type="SAM" id="Phobius"/>
    </source>
</evidence>
<evidence type="ECO:0000256" key="1">
    <source>
        <dbReference type="ARBA" id="ARBA00012282"/>
    </source>
</evidence>
<dbReference type="InterPro" id="IPR000700">
    <property type="entry name" value="PAS-assoc_C"/>
</dbReference>
<accession>A0A2I0CTV1</accession>
<dbReference type="PROSITE" id="PS50112">
    <property type="entry name" value="PAS"/>
    <property type="match status" value="1"/>
</dbReference>
<dbReference type="InterPro" id="IPR000160">
    <property type="entry name" value="GGDEF_dom"/>
</dbReference>
<dbReference type="Proteomes" id="UP000242861">
    <property type="component" value="Unassembled WGS sequence"/>
</dbReference>
<organism evidence="9 10">
    <name type="scientific">Pseudomonas fluvialis</name>
    <dbReference type="NCBI Taxonomy" id="1793966"/>
    <lineage>
        <taxon>Bacteria</taxon>
        <taxon>Pseudomonadati</taxon>
        <taxon>Pseudomonadota</taxon>
        <taxon>Gammaproteobacteria</taxon>
        <taxon>Pseudomonadales</taxon>
        <taxon>Pseudomonadaceae</taxon>
        <taxon>Pseudomonas</taxon>
    </lineage>
</organism>
<dbReference type="CDD" id="cd06225">
    <property type="entry name" value="HAMP"/>
    <property type="match status" value="1"/>
</dbReference>
<keyword evidence="3" id="KW-0812">Transmembrane</keyword>
<dbReference type="Gene3D" id="3.30.450.20">
    <property type="entry name" value="PAS domain"/>
    <property type="match status" value="1"/>
</dbReference>
<dbReference type="PROSITE" id="PS50883">
    <property type="entry name" value="EAL"/>
    <property type="match status" value="1"/>
</dbReference>
<dbReference type="CDD" id="cd00130">
    <property type="entry name" value="PAS"/>
    <property type="match status" value="1"/>
</dbReference>
<evidence type="ECO:0000259" key="5">
    <source>
        <dbReference type="PROSITE" id="PS50113"/>
    </source>
</evidence>
<dbReference type="NCBIfam" id="TIGR00229">
    <property type="entry name" value="sensory_box"/>
    <property type="match status" value="1"/>
</dbReference>
<dbReference type="GO" id="GO:0016020">
    <property type="term" value="C:membrane"/>
    <property type="evidence" value="ECO:0007669"/>
    <property type="project" value="InterPro"/>
</dbReference>
<dbReference type="PANTHER" id="PTHR44757:SF2">
    <property type="entry name" value="BIOFILM ARCHITECTURE MAINTENANCE PROTEIN MBAA"/>
    <property type="match status" value="1"/>
</dbReference>
<evidence type="ECO:0000259" key="4">
    <source>
        <dbReference type="PROSITE" id="PS50112"/>
    </source>
</evidence>
<dbReference type="InterPro" id="IPR000014">
    <property type="entry name" value="PAS"/>
</dbReference>
<dbReference type="Gene3D" id="3.30.70.270">
    <property type="match status" value="1"/>
</dbReference>
<dbReference type="Pfam" id="PF00990">
    <property type="entry name" value="GGDEF"/>
    <property type="match status" value="1"/>
</dbReference>
<gene>
    <name evidence="9" type="ORF">CW360_03485</name>
</gene>
<dbReference type="EC" id="3.1.4.52" evidence="1"/>
<dbReference type="Gene3D" id="3.20.20.450">
    <property type="entry name" value="EAL domain"/>
    <property type="match status" value="1"/>
</dbReference>
<dbReference type="SMART" id="SM00267">
    <property type="entry name" value="GGDEF"/>
    <property type="match status" value="1"/>
</dbReference>
<dbReference type="NCBIfam" id="TIGR00254">
    <property type="entry name" value="GGDEF"/>
    <property type="match status" value="1"/>
</dbReference>
<dbReference type="FunFam" id="3.20.20.450:FF:000001">
    <property type="entry name" value="Cyclic di-GMP phosphodiesterase yahA"/>
    <property type="match status" value="1"/>
</dbReference>